<dbReference type="PANTHER" id="PTHR42701">
    <property type="entry name" value="IMIDAZOLE GLYCEROL PHOSPHATE SYNTHASE SUBUNIT HISH"/>
    <property type="match status" value="1"/>
</dbReference>
<dbReference type="PANTHER" id="PTHR42701:SF1">
    <property type="entry name" value="IMIDAZOLE GLYCEROL PHOSPHATE SYNTHASE SUBUNIT HISH"/>
    <property type="match status" value="1"/>
</dbReference>
<dbReference type="InterPro" id="IPR010139">
    <property type="entry name" value="Imidazole-glycPsynth_HisH"/>
</dbReference>
<evidence type="ECO:0000313" key="17">
    <source>
        <dbReference type="EMBL" id="CUO35073.1"/>
    </source>
</evidence>
<accession>A0A173QZE3</accession>
<evidence type="ECO:0000256" key="1">
    <source>
        <dbReference type="ARBA" id="ARBA00004496"/>
    </source>
</evidence>
<evidence type="ECO:0000313" key="24">
    <source>
        <dbReference type="Proteomes" id="UP000095597"/>
    </source>
</evidence>
<evidence type="ECO:0000259" key="14">
    <source>
        <dbReference type="Pfam" id="PF00117"/>
    </source>
</evidence>
<evidence type="ECO:0000313" key="20">
    <source>
        <dbReference type="EMBL" id="MZK41334.1"/>
    </source>
</evidence>
<evidence type="ECO:0000256" key="11">
    <source>
        <dbReference type="ARBA" id="ARBA00049534"/>
    </source>
</evidence>
<organism evidence="15 24">
    <name type="scientific">Dorea longicatena</name>
    <dbReference type="NCBI Taxonomy" id="88431"/>
    <lineage>
        <taxon>Bacteria</taxon>
        <taxon>Bacillati</taxon>
        <taxon>Bacillota</taxon>
        <taxon>Clostridia</taxon>
        <taxon>Lachnospirales</taxon>
        <taxon>Lachnospiraceae</taxon>
        <taxon>Dorea</taxon>
    </lineage>
</organism>
<dbReference type="AlphaFoldDB" id="A0A173QZE3"/>
<dbReference type="EMBL" id="WWSB01000016">
    <property type="protein sequence ID" value="MZK18750.1"/>
    <property type="molecule type" value="Genomic_DNA"/>
</dbReference>
<evidence type="ECO:0000256" key="9">
    <source>
        <dbReference type="ARBA" id="ARBA00023239"/>
    </source>
</evidence>
<evidence type="ECO:0000256" key="13">
    <source>
        <dbReference type="PIRSR" id="PIRSR000495-1"/>
    </source>
</evidence>
<evidence type="ECO:0000256" key="2">
    <source>
        <dbReference type="ARBA" id="ARBA00005091"/>
    </source>
</evidence>
<feature type="active site" evidence="12 13">
    <location>
        <position position="185"/>
    </location>
</feature>
<dbReference type="EMBL" id="CYYM01000001">
    <property type="protein sequence ID" value="CUN34257.1"/>
    <property type="molecule type" value="Genomic_DNA"/>
</dbReference>
<evidence type="ECO:0000313" key="18">
    <source>
        <dbReference type="EMBL" id="MZK11653.1"/>
    </source>
</evidence>
<keyword evidence="8 12" id="KW-0368">Histidine biosynthesis</keyword>
<evidence type="ECO:0000313" key="22">
    <source>
        <dbReference type="Proteomes" id="UP000095380"/>
    </source>
</evidence>
<dbReference type="GO" id="GO:0000105">
    <property type="term" value="P:L-histidine biosynthetic process"/>
    <property type="evidence" value="ECO:0007669"/>
    <property type="project" value="UniProtKB-UniRule"/>
</dbReference>
<dbReference type="Pfam" id="PF00117">
    <property type="entry name" value="GATase"/>
    <property type="match status" value="1"/>
</dbReference>
<dbReference type="EMBL" id="CYYY01000026">
    <property type="protein sequence ID" value="CUO35073.1"/>
    <property type="molecule type" value="Genomic_DNA"/>
</dbReference>
<reference evidence="22 23" key="1">
    <citation type="submission" date="2015-09" db="EMBL/GenBank/DDBJ databases">
        <authorList>
            <consortium name="Pathogen Informatics"/>
        </authorList>
    </citation>
    <scope>NUCLEOTIDE SEQUENCE [LARGE SCALE GENOMIC DNA]</scope>
    <source>
        <strain evidence="16 22">2789STDY5608851</strain>
        <strain evidence="17 23">2789STDY5608866</strain>
        <strain evidence="15 24">2789STDY5834961</strain>
    </source>
</reference>
<dbReference type="Proteomes" id="UP000095597">
    <property type="component" value="Unassembled WGS sequence"/>
</dbReference>
<reference evidence="25 26" key="2">
    <citation type="journal article" date="2019" name="Nat. Med.">
        <title>A library of human gut bacterial isolates paired with longitudinal multiomics data enables mechanistic microbiome research.</title>
        <authorList>
            <person name="Poyet M."/>
            <person name="Groussin M."/>
            <person name="Gibbons S.M."/>
            <person name="Avila-Pacheco J."/>
            <person name="Jiang X."/>
            <person name="Kearney S.M."/>
            <person name="Perrotta A.R."/>
            <person name="Berdy B."/>
            <person name="Zhao S."/>
            <person name="Lieberman T.D."/>
            <person name="Swanson P.K."/>
            <person name="Smith M."/>
            <person name="Roesemann S."/>
            <person name="Alexander J.E."/>
            <person name="Rich S.A."/>
            <person name="Livny J."/>
            <person name="Vlamakis H."/>
            <person name="Clish C."/>
            <person name="Bullock K."/>
            <person name="Deik A."/>
            <person name="Scott J."/>
            <person name="Pierce K.A."/>
            <person name="Xavier R.J."/>
            <person name="Alm E.J."/>
        </authorList>
    </citation>
    <scope>NUCLEOTIDE SEQUENCE [LARGE SCALE GENOMIC DNA]</scope>
    <source>
        <strain evidence="18 26">BIOML-A1</strain>
        <strain evidence="20 27">BIOML-A6</strain>
        <strain evidence="19 25">BIOML-A7</strain>
    </source>
</reference>
<keyword evidence="9 12" id="KW-0456">Lyase</keyword>
<evidence type="ECO:0000313" key="16">
    <source>
        <dbReference type="EMBL" id="CUN34257.1"/>
    </source>
</evidence>
<evidence type="ECO:0000256" key="12">
    <source>
        <dbReference type="HAMAP-Rule" id="MF_00278"/>
    </source>
</evidence>
<reference evidence="21" key="4">
    <citation type="submission" date="2020-02" db="EMBL/GenBank/DDBJ databases">
        <authorList>
            <person name="Littmann E."/>
            <person name="Sorbara M."/>
        </authorList>
    </citation>
    <scope>NUCLEOTIDE SEQUENCE</scope>
    <source>
        <strain evidence="21">MSK.10.16</strain>
    </source>
</reference>
<comment type="subcellular location">
    <subcellularLocation>
        <location evidence="1 12">Cytoplasm</location>
    </subcellularLocation>
</comment>
<evidence type="ECO:0000313" key="26">
    <source>
        <dbReference type="Proteomes" id="UP000449249"/>
    </source>
</evidence>
<protein>
    <recommendedName>
        <fullName evidence="12">Imidazole glycerol phosphate synthase subunit HisH</fullName>
        <ecNumber evidence="12">4.3.2.10</ecNumber>
    </recommendedName>
    <alternativeName>
        <fullName evidence="12">IGP synthase glutaminase subunit</fullName>
        <ecNumber evidence="12">3.5.1.2</ecNumber>
    </alternativeName>
    <alternativeName>
        <fullName evidence="12">IGP synthase subunit HisH</fullName>
    </alternativeName>
    <alternativeName>
        <fullName evidence="12">ImGP synthase subunit HisH</fullName>
        <shortName evidence="12">IGPS subunit HisH</shortName>
    </alternativeName>
</protein>
<dbReference type="GO" id="GO:0005737">
    <property type="term" value="C:cytoplasm"/>
    <property type="evidence" value="ECO:0007669"/>
    <property type="project" value="UniProtKB-SubCell"/>
</dbReference>
<dbReference type="Proteomes" id="UP000449249">
    <property type="component" value="Unassembled WGS sequence"/>
</dbReference>
<evidence type="ECO:0000256" key="7">
    <source>
        <dbReference type="ARBA" id="ARBA00022962"/>
    </source>
</evidence>
<dbReference type="Proteomes" id="UP000472916">
    <property type="component" value="Unassembled WGS sequence"/>
</dbReference>
<evidence type="ECO:0000313" key="25">
    <source>
        <dbReference type="Proteomes" id="UP000446719"/>
    </source>
</evidence>
<dbReference type="GO" id="GO:0000107">
    <property type="term" value="F:imidazoleglycerol-phosphate synthase activity"/>
    <property type="evidence" value="ECO:0007669"/>
    <property type="project" value="UniProtKB-UniRule"/>
</dbReference>
<dbReference type="EC" id="3.5.1.2" evidence="12"/>
<evidence type="ECO:0000256" key="5">
    <source>
        <dbReference type="ARBA" id="ARBA00022605"/>
    </source>
</evidence>
<dbReference type="RefSeq" id="WP_006428097.1">
    <property type="nucleotide sequence ID" value="NZ_CABIWY010000026.1"/>
</dbReference>
<dbReference type="GeneID" id="93137348"/>
<dbReference type="Proteomes" id="UP000095439">
    <property type="component" value="Unassembled WGS sequence"/>
</dbReference>
<keyword evidence="7 12" id="KW-0315">Glutamine amidotransferase</keyword>
<evidence type="ECO:0000313" key="19">
    <source>
        <dbReference type="EMBL" id="MZK18750.1"/>
    </source>
</evidence>
<dbReference type="GO" id="GO:0004359">
    <property type="term" value="F:glutaminase activity"/>
    <property type="evidence" value="ECO:0007669"/>
    <property type="project" value="UniProtKB-EC"/>
</dbReference>
<gene>
    <name evidence="15" type="primary">hisH1</name>
    <name evidence="12 18" type="synonym">hisH</name>
    <name evidence="16" type="ORF">ERS852408_00023</name>
    <name evidence="17" type="ORF">ERS852423_02971</name>
    <name evidence="15" type="ORF">ERS852573_00157</name>
    <name evidence="21" type="ORF">G4332_12650</name>
    <name evidence="20" type="ORF">GT528_06330</name>
    <name evidence="19" type="ORF">GT565_11665</name>
    <name evidence="18" type="ORF">GT576_15245</name>
</gene>
<evidence type="ECO:0000313" key="21">
    <source>
        <dbReference type="EMBL" id="NSE58932.1"/>
    </source>
</evidence>
<dbReference type="eggNOG" id="COG0118">
    <property type="taxonomic scope" value="Bacteria"/>
</dbReference>
<dbReference type="InterPro" id="IPR017926">
    <property type="entry name" value="GATASE"/>
</dbReference>
<dbReference type="HAMAP" id="MF_00278">
    <property type="entry name" value="HisH"/>
    <property type="match status" value="1"/>
</dbReference>
<dbReference type="EMBL" id="CYXO01000001">
    <property type="protein sequence ID" value="CUM70935.1"/>
    <property type="molecule type" value="Genomic_DNA"/>
</dbReference>
<sequence length="201" mass="22277">MIAIIDYDAGNIKSVEKAMQLLGQEVIITRDRETIMNADKVILPGVGAFGDAMSKLRQYGLDEVIRDVTAKGTPFLGICLGLQLLFERSDETPGVEGLGILKGEILRIPDKEGLKIPHMGWNSLKFQNNGRLFKGIPEDSYVYFVHSYYLKAADEGIVTATTEYSTHIHASVEQGNVFACQFHPEKSSDIGIQILKNFVEL</sequence>
<feature type="active site" evidence="12 13">
    <location>
        <position position="183"/>
    </location>
</feature>
<evidence type="ECO:0000256" key="6">
    <source>
        <dbReference type="ARBA" id="ARBA00022801"/>
    </source>
</evidence>
<dbReference type="Proteomes" id="UP000095380">
    <property type="component" value="Unassembled WGS sequence"/>
</dbReference>
<evidence type="ECO:0000256" key="10">
    <source>
        <dbReference type="ARBA" id="ARBA00047838"/>
    </source>
</evidence>
<dbReference type="GO" id="GO:0016829">
    <property type="term" value="F:lyase activity"/>
    <property type="evidence" value="ECO:0007669"/>
    <property type="project" value="UniProtKB-KW"/>
</dbReference>
<evidence type="ECO:0000313" key="27">
    <source>
        <dbReference type="Proteomes" id="UP000472916"/>
    </source>
</evidence>
<keyword evidence="15" id="KW-0328">Glycosyltransferase</keyword>
<keyword evidence="15" id="KW-0808">Transferase</keyword>
<dbReference type="EMBL" id="WWSH01000019">
    <property type="protein sequence ID" value="MZK11653.1"/>
    <property type="molecule type" value="Genomic_DNA"/>
</dbReference>
<dbReference type="OrthoDB" id="9807137at2"/>
<dbReference type="InterPro" id="IPR029062">
    <property type="entry name" value="Class_I_gatase-like"/>
</dbReference>
<comment type="pathway">
    <text evidence="2 12">Amino-acid biosynthesis; L-histidine biosynthesis; L-histidine from 5-phospho-alpha-D-ribose 1-diphosphate: step 5/9.</text>
</comment>
<keyword evidence="6 12" id="KW-0378">Hydrolase</keyword>
<evidence type="ECO:0000313" key="23">
    <source>
        <dbReference type="Proteomes" id="UP000095439"/>
    </source>
</evidence>
<dbReference type="Proteomes" id="UP000724058">
    <property type="component" value="Unassembled WGS sequence"/>
</dbReference>
<evidence type="ECO:0000256" key="8">
    <source>
        <dbReference type="ARBA" id="ARBA00023102"/>
    </source>
</evidence>
<dbReference type="Gene3D" id="3.40.50.880">
    <property type="match status" value="1"/>
</dbReference>
<feature type="domain" description="Glutamine amidotransferase" evidence="14">
    <location>
        <begin position="4"/>
        <end position="199"/>
    </location>
</feature>
<dbReference type="PIRSF" id="PIRSF000495">
    <property type="entry name" value="Amidotransf_hisH"/>
    <property type="match status" value="1"/>
</dbReference>
<comment type="subunit">
    <text evidence="3 12">Heterodimer of HisH and HisF.</text>
</comment>
<comment type="catalytic activity">
    <reaction evidence="10 12">
        <text>5-[(5-phospho-1-deoxy-D-ribulos-1-ylimino)methylamino]-1-(5-phospho-beta-D-ribosyl)imidazole-4-carboxamide + L-glutamine = D-erythro-1-(imidazol-4-yl)glycerol 3-phosphate + 5-amino-1-(5-phospho-beta-D-ribosyl)imidazole-4-carboxamide + L-glutamate + H(+)</text>
        <dbReference type="Rhea" id="RHEA:24793"/>
        <dbReference type="ChEBI" id="CHEBI:15378"/>
        <dbReference type="ChEBI" id="CHEBI:29985"/>
        <dbReference type="ChEBI" id="CHEBI:58278"/>
        <dbReference type="ChEBI" id="CHEBI:58359"/>
        <dbReference type="ChEBI" id="CHEBI:58475"/>
        <dbReference type="ChEBI" id="CHEBI:58525"/>
        <dbReference type="EC" id="4.3.2.10"/>
    </reaction>
</comment>
<dbReference type="EC" id="4.3.2.10" evidence="12"/>
<dbReference type="SUPFAM" id="SSF52317">
    <property type="entry name" value="Class I glutamine amidotransferase-like"/>
    <property type="match status" value="1"/>
</dbReference>
<evidence type="ECO:0000256" key="3">
    <source>
        <dbReference type="ARBA" id="ARBA00011152"/>
    </source>
</evidence>
<dbReference type="EMBL" id="JAAIOD010000019">
    <property type="protein sequence ID" value="NSE58932.1"/>
    <property type="molecule type" value="Genomic_DNA"/>
</dbReference>
<dbReference type="CDD" id="cd01748">
    <property type="entry name" value="GATase1_IGP_Synthase"/>
    <property type="match status" value="1"/>
</dbReference>
<dbReference type="EMBL" id="WWSC01000006">
    <property type="protein sequence ID" value="MZK41334.1"/>
    <property type="molecule type" value="Genomic_DNA"/>
</dbReference>
<reference evidence="21" key="3">
    <citation type="journal article" date="2020" name="Cell Host Microbe">
        <title>Functional and Genomic Variation between Human-Derived Isolates of Lachnospiraceae Reveals Inter- and Intra-Species Diversity.</title>
        <authorList>
            <person name="Sorbara M.T."/>
            <person name="Littmann E.R."/>
            <person name="Fontana E."/>
            <person name="Moody T.U."/>
            <person name="Kohout C.E."/>
            <person name="Gjonbalaj M."/>
            <person name="Eaton V."/>
            <person name="Seok R."/>
            <person name="Leiner I.M."/>
            <person name="Pamer E.G."/>
        </authorList>
    </citation>
    <scope>NUCLEOTIDE SEQUENCE</scope>
    <source>
        <strain evidence="21">MSK.10.16</strain>
    </source>
</reference>
<dbReference type="Proteomes" id="UP000446719">
    <property type="component" value="Unassembled WGS sequence"/>
</dbReference>
<dbReference type="PROSITE" id="PS51273">
    <property type="entry name" value="GATASE_TYPE_1"/>
    <property type="match status" value="1"/>
</dbReference>
<name>A0A173QZE3_9FIRM</name>
<comment type="catalytic activity">
    <reaction evidence="11 12">
        <text>L-glutamine + H2O = L-glutamate + NH4(+)</text>
        <dbReference type="Rhea" id="RHEA:15889"/>
        <dbReference type="ChEBI" id="CHEBI:15377"/>
        <dbReference type="ChEBI" id="CHEBI:28938"/>
        <dbReference type="ChEBI" id="CHEBI:29985"/>
        <dbReference type="ChEBI" id="CHEBI:58359"/>
        <dbReference type="EC" id="3.5.1.2"/>
    </reaction>
</comment>
<evidence type="ECO:0000313" key="15">
    <source>
        <dbReference type="EMBL" id="CUM70935.1"/>
    </source>
</evidence>
<dbReference type="PROSITE" id="PS51274">
    <property type="entry name" value="GATASE_COBBQ"/>
    <property type="match status" value="1"/>
</dbReference>
<keyword evidence="5 12" id="KW-0028">Amino-acid biosynthesis</keyword>
<keyword evidence="4 12" id="KW-0963">Cytoplasm</keyword>
<proteinExistence type="inferred from homology"/>
<dbReference type="FunFam" id="3.40.50.880:FF:000009">
    <property type="entry name" value="Imidazole glycerol phosphate synthase subunit HisH"/>
    <property type="match status" value="1"/>
</dbReference>
<comment type="function">
    <text evidence="12">IGPS catalyzes the conversion of PRFAR and glutamine to IGP, AICAR and glutamate. The HisH subunit catalyzes the hydrolysis of glutamine to glutamate and ammonia as part of the synthesis of IGP and AICAR. The resulting ammonia molecule is channeled to the active site of HisF.</text>
</comment>
<dbReference type="NCBIfam" id="TIGR01855">
    <property type="entry name" value="IMP_synth_hisH"/>
    <property type="match status" value="1"/>
</dbReference>
<feature type="active site" description="Nucleophile" evidence="12 13">
    <location>
        <position position="79"/>
    </location>
</feature>
<dbReference type="UniPathway" id="UPA00031">
    <property type="reaction ID" value="UER00010"/>
</dbReference>
<evidence type="ECO:0000256" key="4">
    <source>
        <dbReference type="ARBA" id="ARBA00022490"/>
    </source>
</evidence>